<dbReference type="AlphaFoldDB" id="A0A081K9I6"/>
<dbReference type="RefSeq" id="WP_020580570.1">
    <property type="nucleotide sequence ID" value="NZ_JOJP01000001.1"/>
</dbReference>
<accession>A0A081K9I6</accession>
<evidence type="ECO:0000313" key="2">
    <source>
        <dbReference type="Proteomes" id="UP000027997"/>
    </source>
</evidence>
<keyword evidence="2" id="KW-1185">Reference proteome</keyword>
<dbReference type="Pfam" id="PF06578">
    <property type="entry name" value="YscK"/>
    <property type="match status" value="1"/>
</dbReference>
<name>A0A081K9I6_9GAMM</name>
<proteinExistence type="predicted"/>
<reference evidence="1 2" key="1">
    <citation type="submission" date="2014-06" db="EMBL/GenBank/DDBJ databases">
        <title>Whole Genome Sequences of Three Symbiotic Endozoicomonas Bacteria.</title>
        <authorList>
            <person name="Neave M.J."/>
            <person name="Apprill A."/>
            <person name="Voolstra C.R."/>
        </authorList>
    </citation>
    <scope>NUCLEOTIDE SEQUENCE [LARGE SCALE GENOMIC DNA]</scope>
    <source>
        <strain evidence="1 2">DSM 22380</strain>
    </source>
</reference>
<dbReference type="EMBL" id="JOJP01000001">
    <property type="protein sequence ID" value="KEI70812.1"/>
    <property type="molecule type" value="Genomic_DNA"/>
</dbReference>
<gene>
    <name evidence="1" type="ORF">GV64_08680</name>
</gene>
<protein>
    <submittedName>
        <fullName evidence="1">Uncharacterized protein</fullName>
    </submittedName>
</protein>
<dbReference type="InterPro" id="IPR009510">
    <property type="entry name" value="T3SS_K"/>
</dbReference>
<comment type="caution">
    <text evidence="1">The sequence shown here is derived from an EMBL/GenBank/DDBJ whole genome shotgun (WGS) entry which is preliminary data.</text>
</comment>
<organism evidence="1 2">
    <name type="scientific">Endozoicomonas elysicola</name>
    <dbReference type="NCBI Taxonomy" id="305900"/>
    <lineage>
        <taxon>Bacteria</taxon>
        <taxon>Pseudomonadati</taxon>
        <taxon>Pseudomonadota</taxon>
        <taxon>Gammaproteobacteria</taxon>
        <taxon>Oceanospirillales</taxon>
        <taxon>Endozoicomonadaceae</taxon>
        <taxon>Endozoicomonas</taxon>
    </lineage>
</organism>
<dbReference type="eggNOG" id="ENOG5033CZX">
    <property type="taxonomic scope" value="Bacteria"/>
</dbReference>
<evidence type="ECO:0000313" key="1">
    <source>
        <dbReference type="EMBL" id="KEI70812.1"/>
    </source>
</evidence>
<dbReference type="Proteomes" id="UP000027997">
    <property type="component" value="Unassembled WGS sequence"/>
</dbReference>
<sequence>MNSNNVFQEYNGTTLFNHMVEFNLFPIRYVHMSWLKTDEHFRLLKGLQSSVPAQFNISSYLLNKFGIANEFDYDFGRLDKRVVFASAKEIERLAFYLGLILNEGTVRSVIRRDERVALQKCLGEEAYRFAVKKAQFLSRASEKSGPSLLIDWQHLDRFKAYLETNGQQVISMAFSDLPGAFRQRLILKMPSSWKKTLSSPDAGGLSKAQCVKLLVKTHKEVNGQWRHLLS</sequence>